<evidence type="ECO:0000313" key="2">
    <source>
        <dbReference type="Proteomes" id="UP001177021"/>
    </source>
</evidence>
<protein>
    <submittedName>
        <fullName evidence="1">Uncharacterized protein</fullName>
    </submittedName>
</protein>
<accession>A0ACB0KIU3</accession>
<organism evidence="1 2">
    <name type="scientific">Trifolium pratense</name>
    <name type="common">Red clover</name>
    <dbReference type="NCBI Taxonomy" id="57577"/>
    <lineage>
        <taxon>Eukaryota</taxon>
        <taxon>Viridiplantae</taxon>
        <taxon>Streptophyta</taxon>
        <taxon>Embryophyta</taxon>
        <taxon>Tracheophyta</taxon>
        <taxon>Spermatophyta</taxon>
        <taxon>Magnoliopsida</taxon>
        <taxon>eudicotyledons</taxon>
        <taxon>Gunneridae</taxon>
        <taxon>Pentapetalae</taxon>
        <taxon>rosids</taxon>
        <taxon>fabids</taxon>
        <taxon>Fabales</taxon>
        <taxon>Fabaceae</taxon>
        <taxon>Papilionoideae</taxon>
        <taxon>50 kb inversion clade</taxon>
        <taxon>NPAAA clade</taxon>
        <taxon>Hologalegina</taxon>
        <taxon>IRL clade</taxon>
        <taxon>Trifolieae</taxon>
        <taxon>Trifolium</taxon>
    </lineage>
</organism>
<evidence type="ECO:0000313" key="1">
    <source>
        <dbReference type="EMBL" id="CAJ2656266.1"/>
    </source>
</evidence>
<name>A0ACB0KIU3_TRIPR</name>
<dbReference type="EMBL" id="CASHSV030000206">
    <property type="protein sequence ID" value="CAJ2656266.1"/>
    <property type="molecule type" value="Genomic_DNA"/>
</dbReference>
<dbReference type="Proteomes" id="UP001177021">
    <property type="component" value="Unassembled WGS sequence"/>
</dbReference>
<proteinExistence type="predicted"/>
<sequence>MAAMAGETCSNLPAEIWEFIFNYFNGDNSTLNSLSIVCKQFLSITDRLRFSSLTITDQTLPFLHPRLFRRFPDLTSLNLILSFETDYFNALLTKISTFPNLSNIKSLRLSNPNTDFPTYGLQALSEKITNLTSLTCSRMFYIHKNDLFFIADRFPLLEELNLGYMLHDDDDDGGDQLLPLPKLRKINLSGSYYSQSIRYLCCKNCELLQEVIVKEWISRRKKRITFR</sequence>
<reference evidence="1" key="1">
    <citation type="submission" date="2023-10" db="EMBL/GenBank/DDBJ databases">
        <authorList>
            <person name="Rodriguez Cubillos JULIANA M."/>
            <person name="De Vega J."/>
        </authorList>
    </citation>
    <scope>NUCLEOTIDE SEQUENCE</scope>
</reference>
<keyword evidence="2" id="KW-1185">Reference proteome</keyword>
<gene>
    <name evidence="1" type="ORF">MILVUS5_LOCUS23051</name>
</gene>
<comment type="caution">
    <text evidence="1">The sequence shown here is derived from an EMBL/GenBank/DDBJ whole genome shotgun (WGS) entry which is preliminary data.</text>
</comment>